<evidence type="ECO:0000313" key="1">
    <source>
        <dbReference type="EMBL" id="KFA02792.1"/>
    </source>
</evidence>
<evidence type="ECO:0008006" key="2">
    <source>
        <dbReference type="Google" id="ProtNLM"/>
    </source>
</evidence>
<accession>A0A836P500</accession>
<reference evidence="1" key="1">
    <citation type="submission" date="2012-05" db="EMBL/GenBank/DDBJ databases">
        <authorList>
            <person name="Studholme D.J."/>
            <person name="Wasukira A."/>
            <person name="Grant M."/>
        </authorList>
    </citation>
    <scope>NUCLEOTIDE SEQUENCE [LARGE SCALE GENOMIC DNA]</scope>
    <source>
        <strain evidence="1">NCPPB 890</strain>
    </source>
</reference>
<sequence>MGYRLRRQRSIGKRRLVEGSALFQSLRDDLVFQRWSPQQIAAKPKVLHPDDPAQRVSHETIYAAIYTYPRGGLKRSLSRHCDSIKPARGRRRTTATKRSWVPEELRIIHRAEQIEQRLIS</sequence>
<comment type="caution">
    <text evidence="1">The sequence shown here is derived from an EMBL/GenBank/DDBJ whole genome shotgun (WGS) entry which is preliminary data.</text>
</comment>
<proteinExistence type="predicted"/>
<dbReference type="EMBL" id="AKBN01000389">
    <property type="protein sequence ID" value="KFA02792.1"/>
    <property type="molecule type" value="Genomic_DNA"/>
</dbReference>
<organism evidence="1">
    <name type="scientific">Xanthomonas vasicola pv. vasculorum NCPPB 890</name>
    <dbReference type="NCBI Taxonomy" id="1184265"/>
    <lineage>
        <taxon>Bacteria</taxon>
        <taxon>Pseudomonadati</taxon>
        <taxon>Pseudomonadota</taxon>
        <taxon>Gammaproteobacteria</taxon>
        <taxon>Lysobacterales</taxon>
        <taxon>Lysobacteraceae</taxon>
        <taxon>Xanthomonas</taxon>
    </lineage>
</organism>
<gene>
    <name evidence="1" type="ORF">A11K_0107540</name>
</gene>
<protein>
    <recommendedName>
        <fullName evidence="2">Transposase</fullName>
    </recommendedName>
</protein>
<name>A0A836P500_XANVA</name>
<dbReference type="AlphaFoldDB" id="A0A836P500"/>